<dbReference type="AlphaFoldDB" id="A0A1J3J684"/>
<protein>
    <recommendedName>
        <fullName evidence="5">Myb-like domain-containing protein</fullName>
    </recommendedName>
</protein>
<feature type="compositionally biased region" description="Basic and acidic residues" evidence="4">
    <location>
        <begin position="330"/>
        <end position="342"/>
    </location>
</feature>
<dbReference type="PANTHER" id="PTHR47863">
    <property type="entry name" value="RING/FYVE/PHD ZINC FINGER SUPERFAMILY PROTEIN"/>
    <property type="match status" value="1"/>
</dbReference>
<feature type="region of interest" description="Disordered" evidence="4">
    <location>
        <begin position="182"/>
        <end position="421"/>
    </location>
</feature>
<dbReference type="GO" id="GO:0008270">
    <property type="term" value="F:zinc ion binding"/>
    <property type="evidence" value="ECO:0007669"/>
    <property type="project" value="UniProtKB-KW"/>
</dbReference>
<feature type="compositionally biased region" description="Polar residues" evidence="4">
    <location>
        <begin position="480"/>
        <end position="503"/>
    </location>
</feature>
<feature type="compositionally biased region" description="Basic and acidic residues" evidence="4">
    <location>
        <begin position="249"/>
        <end position="299"/>
    </location>
</feature>
<dbReference type="EMBL" id="GEVM01017920">
    <property type="protein sequence ID" value="JAU88018.1"/>
    <property type="molecule type" value="Transcribed_RNA"/>
</dbReference>
<feature type="compositionally biased region" description="Polar residues" evidence="4">
    <location>
        <begin position="202"/>
        <end position="212"/>
    </location>
</feature>
<sequence>MTTFNKKRTRISSPGSNSDDEDERNPRTHENGINGDACRETSLKSNTCFVCDGNDNWVLLCHGEECPIAIHQRCISDEPDFDEFGNFYCPYCWYKRVVVKSLKLRKKIEKSRKSRETLGGGVDLGLKIDEVSEDIENVVEVNVTGGRRRMITTSVDSSGNRRESDESYEKFMAMEKNQRMKEVAGDTQSREVSEAGDDDVNQEGSNAFISNPSERRKGRARGSEGRRCCHEKNQQQKASSTESCGQEVTRTDKRGPHGSGSREGRCGEKNQHTKTVEIENQDKKVSKDWERKRGGAVERDGDEFYLAEDQERQPQADMRNDYATFSEQENGFRKDEQIERKSVSSTDNVNDSNAASQELGLIIQPKAGVQQRPIAARPFRSVPPSNPSFQPESSGHQNDMEKNGAASNDPGQRRYAPCGDRKRKRILWTQAEEEMLRVGVQKFPGFRNIPWRKILEYGRDVFQEERVPSDLKDKWKNMHKMSSGTGKWVSLSTERQPNHSASE</sequence>
<dbReference type="InterPro" id="IPR011011">
    <property type="entry name" value="Znf_FYVE_PHD"/>
</dbReference>
<evidence type="ECO:0000256" key="1">
    <source>
        <dbReference type="ARBA" id="ARBA00022723"/>
    </source>
</evidence>
<dbReference type="SUPFAM" id="SSF57903">
    <property type="entry name" value="FYVE/PHD zinc finger"/>
    <property type="match status" value="1"/>
</dbReference>
<feature type="compositionally biased region" description="Polar residues" evidence="4">
    <location>
        <begin position="387"/>
        <end position="397"/>
    </location>
</feature>
<dbReference type="InterPro" id="IPR001005">
    <property type="entry name" value="SANT/Myb"/>
</dbReference>
<proteinExistence type="predicted"/>
<gene>
    <name evidence="6" type="ORF">MP_TR7195_c1_g1_i1_g.20777</name>
</gene>
<evidence type="ECO:0000256" key="2">
    <source>
        <dbReference type="ARBA" id="ARBA00022771"/>
    </source>
</evidence>
<reference evidence="6" key="1">
    <citation type="submission" date="2016-07" db="EMBL/GenBank/DDBJ databases">
        <title>De novo transcriptome assembly of four accessions of the metal hyperaccumulator plant Noccaea caerulescens.</title>
        <authorList>
            <person name="Blande D."/>
            <person name="Halimaa P."/>
            <person name="Tervahauta A.I."/>
            <person name="Aarts M.G."/>
            <person name="Karenlampi S.O."/>
        </authorList>
    </citation>
    <scope>NUCLEOTIDE SEQUENCE</scope>
</reference>
<evidence type="ECO:0000259" key="5">
    <source>
        <dbReference type="PROSITE" id="PS50090"/>
    </source>
</evidence>
<dbReference type="SMART" id="SM00249">
    <property type="entry name" value="PHD"/>
    <property type="match status" value="1"/>
</dbReference>
<dbReference type="InterPro" id="IPR009057">
    <property type="entry name" value="Homeodomain-like_sf"/>
</dbReference>
<evidence type="ECO:0000256" key="3">
    <source>
        <dbReference type="ARBA" id="ARBA00022833"/>
    </source>
</evidence>
<dbReference type="CDD" id="cd11660">
    <property type="entry name" value="SANT_TRF"/>
    <property type="match status" value="1"/>
</dbReference>
<feature type="domain" description="Myb-like" evidence="5">
    <location>
        <begin position="420"/>
        <end position="479"/>
    </location>
</feature>
<dbReference type="InterPro" id="IPR013083">
    <property type="entry name" value="Znf_RING/FYVE/PHD"/>
</dbReference>
<feature type="compositionally biased region" description="Basic and acidic residues" evidence="4">
    <location>
        <begin position="309"/>
        <end position="320"/>
    </location>
</feature>
<feature type="region of interest" description="Disordered" evidence="4">
    <location>
        <begin position="477"/>
        <end position="503"/>
    </location>
</feature>
<feature type="compositionally biased region" description="Basic and acidic residues" evidence="4">
    <location>
        <begin position="221"/>
        <end position="234"/>
    </location>
</feature>
<evidence type="ECO:0000313" key="6">
    <source>
        <dbReference type="EMBL" id="JAU88018.1"/>
    </source>
</evidence>
<keyword evidence="3" id="KW-0862">Zinc</keyword>
<dbReference type="Gene3D" id="3.30.40.10">
    <property type="entry name" value="Zinc/RING finger domain, C3HC4 (zinc finger)"/>
    <property type="match status" value="1"/>
</dbReference>
<dbReference type="InterPro" id="IPR001965">
    <property type="entry name" value="Znf_PHD"/>
</dbReference>
<dbReference type="CDD" id="cd15489">
    <property type="entry name" value="PHD_SF"/>
    <property type="match status" value="1"/>
</dbReference>
<accession>A0A1J3J684</accession>
<dbReference type="SUPFAM" id="SSF46689">
    <property type="entry name" value="Homeodomain-like"/>
    <property type="match status" value="1"/>
</dbReference>
<evidence type="ECO:0000256" key="4">
    <source>
        <dbReference type="SAM" id="MobiDB-lite"/>
    </source>
</evidence>
<feature type="compositionally biased region" description="Polar residues" evidence="4">
    <location>
        <begin position="235"/>
        <end position="248"/>
    </location>
</feature>
<dbReference type="Gene3D" id="1.10.246.220">
    <property type="match status" value="1"/>
</dbReference>
<feature type="region of interest" description="Disordered" evidence="4">
    <location>
        <begin position="1"/>
        <end position="36"/>
    </location>
</feature>
<name>A0A1J3J684_NOCCA</name>
<dbReference type="PROSITE" id="PS50090">
    <property type="entry name" value="MYB_LIKE"/>
    <property type="match status" value="1"/>
</dbReference>
<keyword evidence="2" id="KW-0863">Zinc-finger</keyword>
<feature type="compositionally biased region" description="Basic and acidic residues" evidence="4">
    <location>
        <begin position="182"/>
        <end position="193"/>
    </location>
</feature>
<organism evidence="6">
    <name type="scientific">Noccaea caerulescens</name>
    <name type="common">Alpine penny-cress</name>
    <name type="synonym">Thlaspi caerulescens</name>
    <dbReference type="NCBI Taxonomy" id="107243"/>
    <lineage>
        <taxon>Eukaryota</taxon>
        <taxon>Viridiplantae</taxon>
        <taxon>Streptophyta</taxon>
        <taxon>Embryophyta</taxon>
        <taxon>Tracheophyta</taxon>
        <taxon>Spermatophyta</taxon>
        <taxon>Magnoliopsida</taxon>
        <taxon>eudicotyledons</taxon>
        <taxon>Gunneridae</taxon>
        <taxon>Pentapetalae</taxon>
        <taxon>rosids</taxon>
        <taxon>malvids</taxon>
        <taxon>Brassicales</taxon>
        <taxon>Brassicaceae</taxon>
        <taxon>Coluteocarpeae</taxon>
        <taxon>Noccaea</taxon>
    </lineage>
</organism>
<dbReference type="PANTHER" id="PTHR47863:SF5">
    <property type="entry name" value="HOMEODOMAIN-LIKE PROTEIN WITH RING_FYVE_PHD-TYPE ZINC FINGER DOMAIN-CONTAINING PROTEIN-RELATED"/>
    <property type="match status" value="1"/>
</dbReference>
<keyword evidence="1" id="KW-0479">Metal-binding</keyword>
<feature type="compositionally biased region" description="Low complexity" evidence="4">
    <location>
        <begin position="343"/>
        <end position="356"/>
    </location>
</feature>
<feature type="compositionally biased region" description="Basic residues" evidence="4">
    <location>
        <begin position="1"/>
        <end position="10"/>
    </location>
</feature>